<keyword evidence="2" id="KW-1185">Reference proteome</keyword>
<organism evidence="1 2">
    <name type="scientific">Ameca splendens</name>
    <dbReference type="NCBI Taxonomy" id="208324"/>
    <lineage>
        <taxon>Eukaryota</taxon>
        <taxon>Metazoa</taxon>
        <taxon>Chordata</taxon>
        <taxon>Craniata</taxon>
        <taxon>Vertebrata</taxon>
        <taxon>Euteleostomi</taxon>
        <taxon>Actinopterygii</taxon>
        <taxon>Neopterygii</taxon>
        <taxon>Teleostei</taxon>
        <taxon>Neoteleostei</taxon>
        <taxon>Acanthomorphata</taxon>
        <taxon>Ovalentaria</taxon>
        <taxon>Atherinomorphae</taxon>
        <taxon>Cyprinodontiformes</taxon>
        <taxon>Goodeidae</taxon>
        <taxon>Ameca</taxon>
    </lineage>
</organism>
<evidence type="ECO:0008006" key="3">
    <source>
        <dbReference type="Google" id="ProtNLM"/>
    </source>
</evidence>
<gene>
    <name evidence="1" type="ORF">AMECASPLE_011125</name>
</gene>
<proteinExistence type="predicted"/>
<evidence type="ECO:0000313" key="2">
    <source>
        <dbReference type="Proteomes" id="UP001469553"/>
    </source>
</evidence>
<name>A0ABV0YC35_9TELE</name>
<dbReference type="EMBL" id="JAHRIP010028878">
    <property type="protein sequence ID" value="MEQ2291212.1"/>
    <property type="molecule type" value="Genomic_DNA"/>
</dbReference>
<accession>A0ABV0YC35</accession>
<comment type="caution">
    <text evidence="1">The sequence shown here is derived from an EMBL/GenBank/DDBJ whole genome shotgun (WGS) entry which is preliminary data.</text>
</comment>
<dbReference type="Proteomes" id="UP001469553">
    <property type="component" value="Unassembled WGS sequence"/>
</dbReference>
<evidence type="ECO:0000313" key="1">
    <source>
        <dbReference type="EMBL" id="MEQ2291212.1"/>
    </source>
</evidence>
<sequence length="123" mass="14841">MSHRELCWHRSCSPSTLQISPSTPQAAIYKSSQMTLPKSSLLQFRMTDSEYRQWTQAIVEWCLWNHLLINVGKTKEPVVDFYRRRPTTRQLFQRQQNKRGGKQIWDTVKSKFFFYFTIMHYFV</sequence>
<protein>
    <recommendedName>
        <fullName evidence="3">PH domain-containing protein</fullName>
    </recommendedName>
</protein>
<reference evidence="1 2" key="1">
    <citation type="submission" date="2021-06" db="EMBL/GenBank/DDBJ databases">
        <authorList>
            <person name="Palmer J.M."/>
        </authorList>
    </citation>
    <scope>NUCLEOTIDE SEQUENCE [LARGE SCALE GENOMIC DNA]</scope>
    <source>
        <strain evidence="1 2">AS_MEX2019</strain>
        <tissue evidence="1">Muscle</tissue>
    </source>
</reference>